<dbReference type="RefSeq" id="WP_237380743.1">
    <property type="nucleotide sequence ID" value="NZ_CP071793.1"/>
</dbReference>
<protein>
    <submittedName>
        <fullName evidence="2">SpoIID/LytB domain-containing protein</fullName>
    </submittedName>
</protein>
<dbReference type="GO" id="GO:0030288">
    <property type="term" value="C:outer membrane-bounded periplasmic space"/>
    <property type="evidence" value="ECO:0007669"/>
    <property type="project" value="TreeGrafter"/>
</dbReference>
<evidence type="ECO:0000259" key="1">
    <source>
        <dbReference type="PROSITE" id="PS51724"/>
    </source>
</evidence>
<dbReference type="EMBL" id="CP071793">
    <property type="protein sequence ID" value="QTD50764.1"/>
    <property type="molecule type" value="Genomic_DNA"/>
</dbReference>
<dbReference type="PANTHER" id="PTHR30032:SF4">
    <property type="entry name" value="AMIDASE ENHANCER"/>
    <property type="match status" value="1"/>
</dbReference>
<evidence type="ECO:0000313" key="2">
    <source>
        <dbReference type="EMBL" id="QTD50764.1"/>
    </source>
</evidence>
<dbReference type="GO" id="GO:0030435">
    <property type="term" value="P:sporulation resulting in formation of a cellular spore"/>
    <property type="evidence" value="ECO:0007669"/>
    <property type="project" value="InterPro"/>
</dbReference>
<dbReference type="AlphaFoldDB" id="A0A8A4TNH9"/>
<dbReference type="InterPro" id="IPR013693">
    <property type="entry name" value="SpoIID/LytB_N"/>
</dbReference>
<name>A0A8A4TNH9_SULCO</name>
<dbReference type="SUPFAM" id="SSF110997">
    <property type="entry name" value="Sporulation related repeat"/>
    <property type="match status" value="1"/>
</dbReference>
<feature type="domain" description="SPOR" evidence="1">
    <location>
        <begin position="105"/>
        <end position="182"/>
    </location>
</feature>
<proteinExistence type="predicted"/>
<sequence>MFFSIRFRIRATWGRPSRRFGVPFPYVTVGLLLLSGWTGTAVAGPHQQYEDWRAQDVQWIRAGIGKPQDHHRLKSKGTLLVLDGDRVVQTIKPGDSFFVVSSRQRKGAARYWVQVKTGPHREKLEAMAETLARNHPEMAFKVVKLKKDHALRGGPFLAKKEAEQVRRSMVNLGFKDAYLIHAKTRYPFQWVNRHFDKLDLRAQEVGLVNPNPEQPIHLDGVGYRGILRLRIVNGKIKIINVLPMETYLRGVVPTELGPNAFPELEALKAQAVAARTYALKNLRRFEKYGYDICDTPACQAYEGTKNEHPLSDQAVAETAGLVLYHGDTLIDALYTSTCGGMTDDVTHVFPGRNEPYLKSKSSYLAQFQAWQLPLRPAPGIRTSLGEDLTVRAYLYGVRDLPERDGPLDAKTLKAITGDLAWIMGDVPPLPKSSNGLSHRAFWEFVADYPLIVAVEKHQFQDADFVRPLSDLDLPSSLQPLAAFLLRYELVDGDALNRIADDSPITVREALTALMTLAVRFGPEPEWKRYKIRALDNNVLTLQRGSKQRTLNLGGIKHYLTERGDKLSFREQPRMEELDRVYLLDGPFSRDMIRIQENFKVASVDRFSAYDVWMEKKSVSELERRARRYVRGIRGIRDVKVLRRSDTGRVTELEYITDAGNFRVKGLNIRWSLGVRENLIDLIPSYRKGRLVHLTVIGRGWGHGVGMSQVGAFGLAAQGWAFDRILTHYYDGVAVEPFQGKTKADPNAQPVPANQP</sequence>
<organism evidence="2 3">
    <name type="scientific">Sulfidibacter corallicola</name>
    <dbReference type="NCBI Taxonomy" id="2818388"/>
    <lineage>
        <taxon>Bacteria</taxon>
        <taxon>Pseudomonadati</taxon>
        <taxon>Acidobacteriota</taxon>
        <taxon>Holophagae</taxon>
        <taxon>Acanthopleuribacterales</taxon>
        <taxon>Acanthopleuribacteraceae</taxon>
        <taxon>Sulfidibacter</taxon>
    </lineage>
</organism>
<dbReference type="GO" id="GO:0042834">
    <property type="term" value="F:peptidoglycan binding"/>
    <property type="evidence" value="ECO:0007669"/>
    <property type="project" value="InterPro"/>
</dbReference>
<dbReference type="InterPro" id="IPR013486">
    <property type="entry name" value="SpoIID/LytB"/>
</dbReference>
<gene>
    <name evidence="2" type="ORF">J3U87_34705</name>
</gene>
<reference evidence="2" key="1">
    <citation type="submission" date="2021-03" db="EMBL/GenBank/DDBJ databases">
        <title>Acanthopleuribacteraceae sp. M133.</title>
        <authorList>
            <person name="Wang G."/>
        </authorList>
    </citation>
    <scope>NUCLEOTIDE SEQUENCE</scope>
    <source>
        <strain evidence="2">M133</strain>
    </source>
</reference>
<dbReference type="Proteomes" id="UP000663929">
    <property type="component" value="Chromosome"/>
</dbReference>
<keyword evidence="3" id="KW-1185">Reference proteome</keyword>
<dbReference type="Pfam" id="PF08486">
    <property type="entry name" value="SpoIID"/>
    <property type="match status" value="1"/>
</dbReference>
<dbReference type="PROSITE" id="PS51724">
    <property type="entry name" value="SPOR"/>
    <property type="match status" value="1"/>
</dbReference>
<accession>A0A8A4TNH9</accession>
<dbReference type="PANTHER" id="PTHR30032">
    <property type="entry name" value="N-ACETYLMURAMOYL-L-ALANINE AMIDASE-RELATED"/>
    <property type="match status" value="1"/>
</dbReference>
<dbReference type="InterPro" id="IPR036680">
    <property type="entry name" value="SPOR-like_sf"/>
</dbReference>
<dbReference type="NCBIfam" id="TIGR02669">
    <property type="entry name" value="SpoIID_LytB"/>
    <property type="match status" value="1"/>
</dbReference>
<dbReference type="KEGG" id="scor:J3U87_34705"/>
<evidence type="ECO:0000313" key="3">
    <source>
        <dbReference type="Proteomes" id="UP000663929"/>
    </source>
</evidence>
<dbReference type="InterPro" id="IPR007730">
    <property type="entry name" value="SPOR-like_dom"/>
</dbReference>
<dbReference type="InterPro" id="IPR051922">
    <property type="entry name" value="Bact_Sporulation_Assoc"/>
</dbReference>